<dbReference type="Gene3D" id="1.20.58.220">
    <property type="entry name" value="Phosphate transport system protein phou homolog 2, domain 2"/>
    <property type="match status" value="1"/>
</dbReference>
<keyword evidence="5 6" id="KW-0472">Membrane</keyword>
<dbReference type="RefSeq" id="WP_004821460.1">
    <property type="nucleotide sequence ID" value="NZ_UGTH01000001.1"/>
</dbReference>
<evidence type="ECO:0000256" key="3">
    <source>
        <dbReference type="ARBA" id="ARBA00022692"/>
    </source>
</evidence>
<keyword evidence="3 6" id="KW-0812">Transmembrane</keyword>
<evidence type="ECO:0000256" key="2">
    <source>
        <dbReference type="ARBA" id="ARBA00022475"/>
    </source>
</evidence>
<keyword evidence="4 6" id="KW-1133">Transmembrane helix</keyword>
<evidence type="ECO:0000259" key="7">
    <source>
        <dbReference type="Pfam" id="PF01895"/>
    </source>
</evidence>
<evidence type="ECO:0000313" key="8">
    <source>
        <dbReference type="EMBL" id="SUB75964.1"/>
    </source>
</evidence>
<proteinExistence type="predicted"/>
<feature type="transmembrane region" description="Helical" evidence="6">
    <location>
        <begin position="114"/>
        <end position="130"/>
    </location>
</feature>
<dbReference type="NCBIfam" id="NF037997">
    <property type="entry name" value="Na_Pi_symport"/>
    <property type="match status" value="1"/>
</dbReference>
<dbReference type="GO" id="GO:0005886">
    <property type="term" value="C:plasma membrane"/>
    <property type="evidence" value="ECO:0007669"/>
    <property type="project" value="UniProtKB-SubCell"/>
</dbReference>
<dbReference type="InterPro" id="IPR003841">
    <property type="entry name" value="Na/Pi_transpt"/>
</dbReference>
<reference evidence="8 9" key="1">
    <citation type="submission" date="2018-06" db="EMBL/GenBank/DDBJ databases">
        <authorList>
            <consortium name="Pathogen Informatics"/>
            <person name="Doyle S."/>
        </authorList>
    </citation>
    <scope>NUCLEOTIDE SEQUENCE [LARGE SCALE GENOMIC DNA]</scope>
    <source>
        <strain evidence="8 9">NCTC11088</strain>
    </source>
</reference>
<evidence type="ECO:0000256" key="5">
    <source>
        <dbReference type="ARBA" id="ARBA00023136"/>
    </source>
</evidence>
<protein>
    <submittedName>
        <fullName evidence="8">Na/Pi-cotransporter II-related protein</fullName>
    </submittedName>
</protein>
<dbReference type="Pfam" id="PF02690">
    <property type="entry name" value="Na_Pi_cotrans"/>
    <property type="match status" value="2"/>
</dbReference>
<name>A0A379DDD1_9FIRM</name>
<sequence>MDQTITLAEINWQFIAGGLALFLYGIKLMGDSLTNFAGTKIRSYIEKYTSSPISAIFVGILMTGIMQSSSATTVIAISLVRAGLMNLKQAIGITLGANIGTTVTAILIGFDLDYLAYFIILVGVLIYMLSDKKRSTYAGEIIIGFGLLFIGLNMMGGALKDLKNIEGFETFVVKMSTTPVLGAIVGAIVTGVIQSSSAIVGIVQSLYQTDALTLKASLGLVFGANIGTTVTALLASIGGTISAKKTSMFHIIFNVGVSIIFLILLTPYYHLLLLVSEKFALNRMMTIAVGHFMFNFLGMLIFLPFISKFGEILDKLIPGKDELAIDYGKVEFDEQMIKNFPAGALKQARLAIESASALALQTLQTSQQYLETGDKKYFDKVNQIEEIVNSQDTEIATYLLKISKENLSSDMILEYSVDLQVQKNFERISDLAQNLAEYYAMIYDSGEKISEDAMEELKDVYDLISNIYVNAVEVFKTNDITLYDTMKDDENKLNQLEYQLRESHFNRLTTKHVKATVETSLFVDIIGTLERIGDHAFNIARITFKPIKTHDEKTNPSEFFE</sequence>
<gene>
    <name evidence="8" type="ORF">NCTC11088_01771</name>
</gene>
<evidence type="ECO:0000313" key="9">
    <source>
        <dbReference type="Proteomes" id="UP000254777"/>
    </source>
</evidence>
<feature type="transmembrane region" description="Helical" evidence="6">
    <location>
        <begin position="53"/>
        <end position="78"/>
    </location>
</feature>
<dbReference type="PANTHER" id="PTHR10010:SF46">
    <property type="entry name" value="SODIUM-DEPENDENT PHOSPHATE TRANSPORT PROTEIN 2B"/>
    <property type="match status" value="1"/>
</dbReference>
<dbReference type="EMBL" id="UGTH01000001">
    <property type="protein sequence ID" value="SUB75964.1"/>
    <property type="molecule type" value="Genomic_DNA"/>
</dbReference>
<feature type="domain" description="PhoU" evidence="7">
    <location>
        <begin position="459"/>
        <end position="542"/>
    </location>
</feature>
<feature type="transmembrane region" description="Helical" evidence="6">
    <location>
        <begin position="251"/>
        <end position="275"/>
    </location>
</feature>
<dbReference type="GO" id="GO:0044341">
    <property type="term" value="P:sodium-dependent phosphate transport"/>
    <property type="evidence" value="ECO:0007669"/>
    <property type="project" value="InterPro"/>
</dbReference>
<feature type="transmembrane region" description="Helical" evidence="6">
    <location>
        <begin position="12"/>
        <end position="30"/>
    </location>
</feature>
<comment type="subcellular location">
    <subcellularLocation>
        <location evidence="1">Cell membrane</location>
        <topology evidence="1">Multi-pass membrane protein</topology>
    </subcellularLocation>
</comment>
<dbReference type="PANTHER" id="PTHR10010">
    <property type="entry name" value="SOLUTE CARRIER FAMILY 34 SODIUM PHOSPHATE , MEMBER 2-RELATED"/>
    <property type="match status" value="1"/>
</dbReference>
<feature type="domain" description="PhoU" evidence="7">
    <location>
        <begin position="354"/>
        <end position="438"/>
    </location>
</feature>
<evidence type="ECO:0000256" key="1">
    <source>
        <dbReference type="ARBA" id="ARBA00004651"/>
    </source>
</evidence>
<dbReference type="InterPro" id="IPR026022">
    <property type="entry name" value="PhoU_dom"/>
</dbReference>
<dbReference type="Pfam" id="PF01895">
    <property type="entry name" value="PhoU"/>
    <property type="match status" value="2"/>
</dbReference>
<feature type="transmembrane region" description="Helical" evidence="6">
    <location>
        <begin position="218"/>
        <end position="239"/>
    </location>
</feature>
<evidence type="ECO:0000256" key="4">
    <source>
        <dbReference type="ARBA" id="ARBA00022989"/>
    </source>
</evidence>
<feature type="transmembrane region" description="Helical" evidence="6">
    <location>
        <begin position="137"/>
        <end position="159"/>
    </location>
</feature>
<feature type="transmembrane region" description="Helical" evidence="6">
    <location>
        <begin position="90"/>
        <end position="108"/>
    </location>
</feature>
<dbReference type="Proteomes" id="UP000254777">
    <property type="component" value="Unassembled WGS sequence"/>
</dbReference>
<dbReference type="SUPFAM" id="SSF109755">
    <property type="entry name" value="PhoU-like"/>
    <property type="match status" value="1"/>
</dbReference>
<dbReference type="GO" id="GO:0005436">
    <property type="term" value="F:sodium:phosphate symporter activity"/>
    <property type="evidence" value="ECO:0007669"/>
    <property type="project" value="InterPro"/>
</dbReference>
<keyword evidence="2" id="KW-1003">Cell membrane</keyword>
<feature type="transmembrane region" description="Helical" evidence="6">
    <location>
        <begin position="179"/>
        <end position="206"/>
    </location>
</feature>
<evidence type="ECO:0000256" key="6">
    <source>
        <dbReference type="SAM" id="Phobius"/>
    </source>
</evidence>
<dbReference type="InterPro" id="IPR038078">
    <property type="entry name" value="PhoU-like_sf"/>
</dbReference>
<accession>A0A379DDD1</accession>
<dbReference type="AlphaFoldDB" id="A0A379DDD1"/>
<organism evidence="8 9">
    <name type="scientific">Peptoniphilus indolicus</name>
    <dbReference type="NCBI Taxonomy" id="33030"/>
    <lineage>
        <taxon>Bacteria</taxon>
        <taxon>Bacillati</taxon>
        <taxon>Bacillota</taxon>
        <taxon>Tissierellia</taxon>
        <taxon>Tissierellales</taxon>
        <taxon>Peptoniphilaceae</taxon>
        <taxon>Peptoniphilus</taxon>
    </lineage>
</organism>
<feature type="transmembrane region" description="Helical" evidence="6">
    <location>
        <begin position="287"/>
        <end position="306"/>
    </location>
</feature>